<dbReference type="CDD" id="cd14324">
    <property type="entry name" value="UBA_Dsk2p_like"/>
    <property type="match status" value="1"/>
</dbReference>
<dbReference type="STRING" id="1095630.A0A2J6TF32"/>
<dbReference type="RefSeq" id="XP_024738462.1">
    <property type="nucleotide sequence ID" value="XM_024874583.1"/>
</dbReference>
<dbReference type="PROSITE" id="PS50030">
    <property type="entry name" value="UBA"/>
    <property type="match status" value="1"/>
</dbReference>
<feature type="domain" description="Ubiquitin-like" evidence="3">
    <location>
        <begin position="13"/>
        <end position="90"/>
    </location>
</feature>
<dbReference type="SMART" id="SM00727">
    <property type="entry name" value="STI1"/>
    <property type="match status" value="2"/>
</dbReference>
<dbReference type="GO" id="GO:0005829">
    <property type="term" value="C:cytosol"/>
    <property type="evidence" value="ECO:0007669"/>
    <property type="project" value="TreeGrafter"/>
</dbReference>
<protein>
    <recommendedName>
        <fullName evidence="6">Ubiquitin-domain-containing protein</fullName>
    </recommendedName>
</protein>
<proteinExistence type="predicted"/>
<evidence type="ECO:0000313" key="5">
    <source>
        <dbReference type="Proteomes" id="UP000235371"/>
    </source>
</evidence>
<feature type="region of interest" description="Disordered" evidence="1">
    <location>
        <begin position="239"/>
        <end position="261"/>
    </location>
</feature>
<dbReference type="SUPFAM" id="SSF46934">
    <property type="entry name" value="UBA-like"/>
    <property type="match status" value="1"/>
</dbReference>
<dbReference type="Pfam" id="PF00240">
    <property type="entry name" value="ubiquitin"/>
    <property type="match status" value="1"/>
</dbReference>
<evidence type="ECO:0000259" key="3">
    <source>
        <dbReference type="PROSITE" id="PS50053"/>
    </source>
</evidence>
<dbReference type="Pfam" id="PF00627">
    <property type="entry name" value="UBA"/>
    <property type="match status" value="1"/>
</dbReference>
<dbReference type="GO" id="GO:0006511">
    <property type="term" value="P:ubiquitin-dependent protein catabolic process"/>
    <property type="evidence" value="ECO:0007669"/>
    <property type="project" value="TreeGrafter"/>
</dbReference>
<accession>A0A2J6TF32</accession>
<gene>
    <name evidence="4" type="ORF">K444DRAFT_526874</name>
</gene>
<dbReference type="InterPro" id="IPR006636">
    <property type="entry name" value="STI1_HS-bd"/>
</dbReference>
<feature type="compositionally biased region" description="Low complexity" evidence="1">
    <location>
        <begin position="276"/>
        <end position="290"/>
    </location>
</feature>
<dbReference type="InterPro" id="IPR009060">
    <property type="entry name" value="UBA-like_sf"/>
</dbReference>
<evidence type="ECO:0000313" key="4">
    <source>
        <dbReference type="EMBL" id="PMD61558.1"/>
    </source>
</evidence>
<evidence type="ECO:0000256" key="1">
    <source>
        <dbReference type="SAM" id="MobiDB-lite"/>
    </source>
</evidence>
<sequence length="438" mass="44422">MSTDDAPVPDTEVTFKVKTSSEGQHTVTMAESATVFDLKTKLSGESFENVSVDRMRLIYSGRVMKDPEPLSTYKIKAGNTVHMVKSAPSNAAQNPAPSSPSATGSAARAAPGVPTNMAAGTANNPLAGLTGARYAGHMGLPGAEMFGADGGMGAPPSEDAIASMLEDPNLQQTLNEALNNPAMIDMMIQSAPGLRDNPHAREMLQSPEFRRMMTNPEAIRQAAQLRRLMGGGGGAAAFPAPGVTDTTPAGAAGSNPNATTPFNPFAAGPGGANPFAALFGGQGMPGTTPTQSPPPPASAGQGTPGQGTPGAGNNAPANAANPFGSLFGTPGAGGAFPFPMPQGITPEMMAQAQQMAASGQFNDLFGGQNPFAAFGGGAGGAGGAASPPPPADNRPPEERYADQLRQLNDMGFYDFDQNVAALRRSGGSVQGAIDQLLR</sequence>
<feature type="compositionally biased region" description="Low complexity" evidence="1">
    <location>
        <begin position="88"/>
        <end position="111"/>
    </location>
</feature>
<dbReference type="InterPro" id="IPR015940">
    <property type="entry name" value="UBA"/>
</dbReference>
<evidence type="ECO:0000259" key="2">
    <source>
        <dbReference type="PROSITE" id="PS50030"/>
    </source>
</evidence>
<dbReference type="InterPro" id="IPR015496">
    <property type="entry name" value="Ubiquilin"/>
</dbReference>
<dbReference type="SUPFAM" id="SSF54236">
    <property type="entry name" value="Ubiquitin-like"/>
    <property type="match status" value="1"/>
</dbReference>
<dbReference type="EMBL" id="KZ613786">
    <property type="protein sequence ID" value="PMD61558.1"/>
    <property type="molecule type" value="Genomic_DNA"/>
</dbReference>
<dbReference type="PANTHER" id="PTHR10677">
    <property type="entry name" value="UBIQUILIN"/>
    <property type="match status" value="1"/>
</dbReference>
<organism evidence="4 5">
    <name type="scientific">Hyaloscypha bicolor E</name>
    <dbReference type="NCBI Taxonomy" id="1095630"/>
    <lineage>
        <taxon>Eukaryota</taxon>
        <taxon>Fungi</taxon>
        <taxon>Dikarya</taxon>
        <taxon>Ascomycota</taxon>
        <taxon>Pezizomycotina</taxon>
        <taxon>Leotiomycetes</taxon>
        <taxon>Helotiales</taxon>
        <taxon>Hyaloscyphaceae</taxon>
        <taxon>Hyaloscypha</taxon>
        <taxon>Hyaloscypha bicolor</taxon>
    </lineage>
</organism>
<dbReference type="AlphaFoldDB" id="A0A2J6TF32"/>
<dbReference type="Pfam" id="PF23195">
    <property type="entry name" value="UBQLN1"/>
    <property type="match status" value="1"/>
</dbReference>
<dbReference type="PROSITE" id="PS50053">
    <property type="entry name" value="UBIQUITIN_2"/>
    <property type="match status" value="1"/>
</dbReference>
<feature type="region of interest" description="Disordered" evidence="1">
    <location>
        <begin position="276"/>
        <end position="326"/>
    </location>
</feature>
<dbReference type="PANTHER" id="PTHR10677:SF3">
    <property type="entry name" value="FI07626P-RELATED"/>
    <property type="match status" value="1"/>
</dbReference>
<keyword evidence="5" id="KW-1185">Reference proteome</keyword>
<dbReference type="Gene3D" id="1.10.8.10">
    <property type="entry name" value="DNA helicase RuvA subunit, C-terminal domain"/>
    <property type="match status" value="1"/>
</dbReference>
<dbReference type="GO" id="GO:0031593">
    <property type="term" value="F:polyubiquitin modification-dependent protein binding"/>
    <property type="evidence" value="ECO:0007669"/>
    <property type="project" value="TreeGrafter"/>
</dbReference>
<feature type="region of interest" description="Disordered" evidence="1">
    <location>
        <begin position="375"/>
        <end position="399"/>
    </location>
</feature>
<reference evidence="4 5" key="1">
    <citation type="submission" date="2016-04" db="EMBL/GenBank/DDBJ databases">
        <title>A degradative enzymes factory behind the ericoid mycorrhizal symbiosis.</title>
        <authorList>
            <consortium name="DOE Joint Genome Institute"/>
            <person name="Martino E."/>
            <person name="Morin E."/>
            <person name="Grelet G."/>
            <person name="Kuo A."/>
            <person name="Kohler A."/>
            <person name="Daghino S."/>
            <person name="Barry K."/>
            <person name="Choi C."/>
            <person name="Cichocki N."/>
            <person name="Clum A."/>
            <person name="Copeland A."/>
            <person name="Hainaut M."/>
            <person name="Haridas S."/>
            <person name="Labutti K."/>
            <person name="Lindquist E."/>
            <person name="Lipzen A."/>
            <person name="Khouja H.-R."/>
            <person name="Murat C."/>
            <person name="Ohm R."/>
            <person name="Olson A."/>
            <person name="Spatafora J."/>
            <person name="Veneault-Fourrey C."/>
            <person name="Henrissat B."/>
            <person name="Grigoriev I."/>
            <person name="Martin F."/>
            <person name="Perotto S."/>
        </authorList>
    </citation>
    <scope>NUCLEOTIDE SEQUENCE [LARGE SCALE GENOMIC DNA]</scope>
    <source>
        <strain evidence="4 5">E</strain>
    </source>
</reference>
<dbReference type="InterPro" id="IPR029071">
    <property type="entry name" value="Ubiquitin-like_domsf"/>
</dbReference>
<dbReference type="GeneID" id="36582663"/>
<feature type="domain" description="UBA" evidence="2">
    <location>
        <begin position="395"/>
        <end position="438"/>
    </location>
</feature>
<dbReference type="Proteomes" id="UP000235371">
    <property type="component" value="Unassembled WGS sequence"/>
</dbReference>
<dbReference type="SMART" id="SM00165">
    <property type="entry name" value="UBA"/>
    <property type="match status" value="1"/>
</dbReference>
<dbReference type="InterPro" id="IPR000626">
    <property type="entry name" value="Ubiquitin-like_dom"/>
</dbReference>
<evidence type="ECO:0008006" key="6">
    <source>
        <dbReference type="Google" id="ProtNLM"/>
    </source>
</evidence>
<dbReference type="OrthoDB" id="267397at2759"/>
<name>A0A2J6TF32_9HELO</name>
<dbReference type="InParanoid" id="A0A2J6TF32"/>
<dbReference type="FunCoup" id="A0A2J6TF32">
    <property type="interactions" value="670"/>
</dbReference>
<dbReference type="SMART" id="SM00213">
    <property type="entry name" value="UBQ"/>
    <property type="match status" value="1"/>
</dbReference>
<dbReference type="FunFam" id="1.10.8.10:FF:000024">
    <property type="entry name" value="Ubiquitin domain-containing protein DSK2"/>
    <property type="match status" value="1"/>
</dbReference>
<feature type="region of interest" description="Disordered" evidence="1">
    <location>
        <begin position="88"/>
        <end position="114"/>
    </location>
</feature>
<feature type="compositionally biased region" description="Low complexity" evidence="1">
    <location>
        <begin position="311"/>
        <end position="322"/>
    </location>
</feature>
<dbReference type="Gene3D" id="3.10.20.90">
    <property type="entry name" value="Phosphatidylinositol 3-kinase Catalytic Subunit, Chain A, domain 1"/>
    <property type="match status" value="1"/>
</dbReference>